<reference evidence="6 7" key="1">
    <citation type="submission" date="2019-01" db="EMBL/GenBank/DDBJ databases">
        <title>Draft genomes of a novel of Aminipila strains.</title>
        <authorList>
            <person name="Ma S."/>
        </authorList>
    </citation>
    <scope>NUCLEOTIDE SEQUENCE [LARGE SCALE GENOMIC DNA]</scope>
    <source>
        <strain evidence="7">JN-39</strain>
    </source>
</reference>
<keyword evidence="1 3" id="KW-0556">Organic radical</keyword>
<feature type="modified residue" description="Glycine radical" evidence="3">
    <location>
        <position position="759"/>
    </location>
</feature>
<dbReference type="GO" id="GO:0005829">
    <property type="term" value="C:cytosol"/>
    <property type="evidence" value="ECO:0007669"/>
    <property type="project" value="TreeGrafter"/>
</dbReference>
<dbReference type="AlphaFoldDB" id="A0A410PWH1"/>
<protein>
    <submittedName>
        <fullName evidence="6">Uncharacterized protein</fullName>
    </submittedName>
</protein>
<evidence type="ECO:0000256" key="3">
    <source>
        <dbReference type="PROSITE-ProRule" id="PRU00493"/>
    </source>
</evidence>
<dbReference type="PROSITE" id="PS51149">
    <property type="entry name" value="GLY_RADICAL_2"/>
    <property type="match status" value="1"/>
</dbReference>
<dbReference type="OrthoDB" id="9803969at2"/>
<dbReference type="InterPro" id="IPR051215">
    <property type="entry name" value="GRE"/>
</dbReference>
<dbReference type="KEGG" id="amij:EQM06_08575"/>
<dbReference type="InterPro" id="IPR001150">
    <property type="entry name" value="Gly_radical"/>
</dbReference>
<keyword evidence="2" id="KW-0456">Lyase</keyword>
<keyword evidence="7" id="KW-1185">Reference proteome</keyword>
<dbReference type="Gene3D" id="3.20.70.20">
    <property type="match status" value="1"/>
</dbReference>
<evidence type="ECO:0000313" key="7">
    <source>
        <dbReference type="Proteomes" id="UP000287601"/>
    </source>
</evidence>
<dbReference type="RefSeq" id="WP_128745924.1">
    <property type="nucleotide sequence ID" value="NZ_CP035281.1"/>
</dbReference>
<proteinExistence type="predicted"/>
<evidence type="ECO:0000256" key="1">
    <source>
        <dbReference type="ARBA" id="ARBA00022818"/>
    </source>
</evidence>
<evidence type="ECO:0000313" key="6">
    <source>
        <dbReference type="EMBL" id="QAT43267.1"/>
    </source>
</evidence>
<dbReference type="EMBL" id="CP035281">
    <property type="protein sequence ID" value="QAT43267.1"/>
    <property type="molecule type" value="Genomic_DNA"/>
</dbReference>
<dbReference type="PROSITE" id="PS51554">
    <property type="entry name" value="PFL"/>
    <property type="match status" value="1"/>
</dbReference>
<dbReference type="PANTHER" id="PTHR43641">
    <property type="entry name" value="FORMATE ACETYLTRANSFERASE 3-RELATED"/>
    <property type="match status" value="1"/>
</dbReference>
<sequence length="784" mass="89103">MISKRIERLSDKVRNTQPTICIDRARLATEFYKKPSIEPFILRRAKLFKYVLENKKIFIDADSILAGHMASRMHAVPVFPEMSAWLREDLETLDTRKYDNFQFLPGEKDELRKMVAEWEGGTFGDLTNAQVTEEEWTLLKVGVFTKGISQLSTMNLAPDYDEMVKKGYRYYINQCKEKLAALEDMDLETMGKKITWEAMIITMEAIIGFAHRYADLAEEMAADCDDPERKEQLLTLAGDCRVVPENPPQTFKQAAQLVWFTHLAFMMENNGSDHSLGRFDQYMYDFYKNDLAHGISEEYIADVIHEFKLKFEEMWYLRNEFESEAYPGCALYIHMMLGGMLADGSDGCNELTDLILHCMEDLQTKEPCVSFRYHDNISEDTFRLAMQVALKGGSHPAFFNDSTCISYLTRLGFTKEEAVNWAVCGCTETVSQGKSDFQSQMGYYNAIKVFEITLYDGMDPISKKQVGPHTGDIKNFTSIEQLKEAYLKQQEFFLRKFIVLFNKMVSCHAYAVPTITGSCFTEGCIENGRVLQQKGCDNRWSAIAVTGLANIADSFAAIEECVFNKNYLTMTELVDLLETDFEGKEDMRQLLINRAPKFGNDLEAVDKYAHFVVKTLDDEGKKYKDGRGGELTTVWATQSYNVVLGRMIGATPDGRHAFTAMADNVSPMIGMDVNGPTAVVNSVNAVDSTIPQSGMLLNQRFDPAIVKGEKGKDILEAVLRAHFKKNGDHLQLNVVDDETLRAAQKEPEKYRNMLVRVAGYSAFFVDLDKNIQENIIQRTVQRTV</sequence>
<accession>A0A410PWH1</accession>
<dbReference type="SMR" id="A0A410PWH1"/>
<organism evidence="6 7">
    <name type="scientific">Aminipila luticellarii</name>
    <dbReference type="NCBI Taxonomy" id="2507160"/>
    <lineage>
        <taxon>Bacteria</taxon>
        <taxon>Bacillati</taxon>
        <taxon>Bacillota</taxon>
        <taxon>Clostridia</taxon>
        <taxon>Peptostreptococcales</taxon>
        <taxon>Anaerovoracaceae</taxon>
        <taxon>Aminipila</taxon>
    </lineage>
</organism>
<evidence type="ECO:0000259" key="5">
    <source>
        <dbReference type="PROSITE" id="PS51554"/>
    </source>
</evidence>
<dbReference type="Proteomes" id="UP000287601">
    <property type="component" value="Chromosome"/>
</dbReference>
<name>A0A410PWH1_9FIRM</name>
<dbReference type="PANTHER" id="PTHR43641:SF2">
    <property type="entry name" value="DEHYDRATASE YBIW-RELATED"/>
    <property type="match status" value="1"/>
</dbReference>
<dbReference type="InterPro" id="IPR004184">
    <property type="entry name" value="PFL_dom"/>
</dbReference>
<dbReference type="SUPFAM" id="SSF51998">
    <property type="entry name" value="PFL-like glycyl radical enzymes"/>
    <property type="match status" value="1"/>
</dbReference>
<evidence type="ECO:0000259" key="4">
    <source>
        <dbReference type="PROSITE" id="PS51149"/>
    </source>
</evidence>
<gene>
    <name evidence="6" type="ORF">EQM06_08575</name>
</gene>
<dbReference type="Pfam" id="PF01228">
    <property type="entry name" value="Gly_radical"/>
    <property type="match status" value="1"/>
</dbReference>
<evidence type="ECO:0000256" key="2">
    <source>
        <dbReference type="ARBA" id="ARBA00023239"/>
    </source>
</evidence>
<dbReference type="Pfam" id="PF02901">
    <property type="entry name" value="PFL-like"/>
    <property type="match status" value="1"/>
</dbReference>
<feature type="domain" description="Glycine radical" evidence="4">
    <location>
        <begin position="663"/>
        <end position="784"/>
    </location>
</feature>
<feature type="domain" description="PFL" evidence="5">
    <location>
        <begin position="4"/>
        <end position="656"/>
    </location>
</feature>
<dbReference type="GO" id="GO:0016829">
    <property type="term" value="F:lyase activity"/>
    <property type="evidence" value="ECO:0007669"/>
    <property type="project" value="UniProtKB-KW"/>
</dbReference>